<keyword evidence="1" id="KW-0472">Membrane</keyword>
<dbReference type="AlphaFoldDB" id="A0A565CMC5"/>
<evidence type="ECO:0000313" key="2">
    <source>
        <dbReference type="EMBL" id="VVB14870.1"/>
    </source>
</evidence>
<accession>A0A565CMC5</accession>
<protein>
    <submittedName>
        <fullName evidence="2">Uncharacterized protein</fullName>
    </submittedName>
</protein>
<evidence type="ECO:0000256" key="1">
    <source>
        <dbReference type="SAM" id="Phobius"/>
    </source>
</evidence>
<reference evidence="2" key="1">
    <citation type="submission" date="2019-07" db="EMBL/GenBank/DDBJ databases">
        <authorList>
            <person name="Dittberner H."/>
        </authorList>
    </citation>
    <scope>NUCLEOTIDE SEQUENCE [LARGE SCALE GENOMIC DNA]</scope>
</reference>
<sequence length="87" mass="9817">MNHYHRNPLHQDFPYQKGAPSFLIAHGVFMHFPVLSQPHLMNIGFSISIMFIYLLFVILQYCGADSVSGAELSFDSLTSLRCLSKGL</sequence>
<dbReference type="Proteomes" id="UP000489600">
    <property type="component" value="Unassembled WGS sequence"/>
</dbReference>
<keyword evidence="1" id="KW-0812">Transmembrane</keyword>
<keyword evidence="3" id="KW-1185">Reference proteome</keyword>
<gene>
    <name evidence="2" type="ORF">ANE_LOCUS25314</name>
</gene>
<comment type="caution">
    <text evidence="2">The sequence shown here is derived from an EMBL/GenBank/DDBJ whole genome shotgun (WGS) entry which is preliminary data.</text>
</comment>
<dbReference type="EMBL" id="CABITT030000008">
    <property type="protein sequence ID" value="VVB14870.1"/>
    <property type="molecule type" value="Genomic_DNA"/>
</dbReference>
<organism evidence="2 3">
    <name type="scientific">Arabis nemorensis</name>
    <dbReference type="NCBI Taxonomy" id="586526"/>
    <lineage>
        <taxon>Eukaryota</taxon>
        <taxon>Viridiplantae</taxon>
        <taxon>Streptophyta</taxon>
        <taxon>Embryophyta</taxon>
        <taxon>Tracheophyta</taxon>
        <taxon>Spermatophyta</taxon>
        <taxon>Magnoliopsida</taxon>
        <taxon>eudicotyledons</taxon>
        <taxon>Gunneridae</taxon>
        <taxon>Pentapetalae</taxon>
        <taxon>rosids</taxon>
        <taxon>malvids</taxon>
        <taxon>Brassicales</taxon>
        <taxon>Brassicaceae</taxon>
        <taxon>Arabideae</taxon>
        <taxon>Arabis</taxon>
    </lineage>
</organism>
<proteinExistence type="predicted"/>
<keyword evidence="1" id="KW-1133">Transmembrane helix</keyword>
<feature type="transmembrane region" description="Helical" evidence="1">
    <location>
        <begin position="39"/>
        <end position="59"/>
    </location>
</feature>
<name>A0A565CMC5_9BRAS</name>
<evidence type="ECO:0000313" key="3">
    <source>
        <dbReference type="Proteomes" id="UP000489600"/>
    </source>
</evidence>